<dbReference type="STRING" id="1231339.Abci_007_064"/>
<dbReference type="AlphaFoldDB" id="A0A1Z5YZ71"/>
<reference evidence="4 6" key="2">
    <citation type="submission" date="2014-06" db="EMBL/GenBank/DDBJ databases">
        <authorList>
            <person name="Ju J."/>
            <person name="Zhang J."/>
        </authorList>
    </citation>
    <scope>NUCLEOTIDE SEQUENCE [LARGE SCALE GENOMIC DNA]</scope>
    <source>
        <strain evidence="4 6">DsW_47</strain>
    </source>
</reference>
<accession>A0A1Z5YZ71</accession>
<evidence type="ECO:0000256" key="1">
    <source>
        <dbReference type="SAM" id="SignalP"/>
    </source>
</evidence>
<reference evidence="2 5" key="1">
    <citation type="submission" date="2012-11" db="EMBL/GenBank/DDBJ databases">
        <title>Whole genome sequence of Acetobacter cibinongensis 4H-1.</title>
        <authorList>
            <person name="Azuma Y."/>
            <person name="Higashiura N."/>
            <person name="Hirakawa H."/>
            <person name="Matsushita K."/>
        </authorList>
    </citation>
    <scope>NUCLEOTIDE SEQUENCE [LARGE SCALE GENOMIC DNA]</scope>
    <source>
        <strain evidence="2 5">4H-1</strain>
    </source>
</reference>
<proteinExistence type="predicted"/>
<reference evidence="3 7" key="3">
    <citation type="submission" date="2019-07" db="EMBL/GenBank/DDBJ databases">
        <title>Whole genome shotgun sequence of Acetobacter cibinongensis NBRC 16605.</title>
        <authorList>
            <person name="Hosoyama A."/>
            <person name="Uohara A."/>
            <person name="Ohji S."/>
            <person name="Ichikawa N."/>
        </authorList>
    </citation>
    <scope>NUCLEOTIDE SEQUENCE [LARGE SCALE GENOMIC DNA]</scope>
    <source>
        <strain evidence="3 7">NBRC 16605</strain>
    </source>
</reference>
<dbReference type="RefSeq" id="WP_048837749.1">
    <property type="nucleotide sequence ID" value="NZ_BAMV01000007.1"/>
</dbReference>
<sequence length="145" mass="14575">MLTTKKFAALALAFGLVGANAAQAQSWGSLGKDALSTATSSAKSAGSSMVGSMLPSLSSSSTGNIAGILGYCVQNNALQGAKSTATSVLSNLTQKSDVTSSSAYAAGQNGLLQTGDNQMYSLANLKGELKTKLCSMVLNKAQSLL</sequence>
<evidence type="ECO:0000313" key="2">
    <source>
        <dbReference type="EMBL" id="GAN59661.1"/>
    </source>
</evidence>
<keyword evidence="7" id="KW-1185">Reference proteome</keyword>
<name>A0A1Z5YZ71_9PROT</name>
<comment type="caution">
    <text evidence="4">The sequence shown here is derived from an EMBL/GenBank/DDBJ whole genome shotgun (WGS) entry which is preliminary data.</text>
</comment>
<protein>
    <submittedName>
        <fullName evidence="2">Alcohol dehydrogenase small subunit</fullName>
    </submittedName>
</protein>
<evidence type="ECO:0000313" key="6">
    <source>
        <dbReference type="Proteomes" id="UP000196086"/>
    </source>
</evidence>
<keyword evidence="1" id="KW-0732">Signal</keyword>
<evidence type="ECO:0000313" key="5">
    <source>
        <dbReference type="Proteomes" id="UP000032671"/>
    </source>
</evidence>
<gene>
    <name evidence="2" type="ORF">Abci_007_064</name>
    <name evidence="3" type="ORF">ACI01nite_17860</name>
    <name evidence="4" type="ORF">HK14_00595</name>
</gene>
<dbReference type="OrthoDB" id="8565817at2"/>
<dbReference type="EMBL" id="BAMV01000007">
    <property type="protein sequence ID" value="GAN59661.1"/>
    <property type="molecule type" value="Genomic_DNA"/>
</dbReference>
<accession>A0A0D6N2A7</accession>
<feature type="chain" id="PRO_5044568783" evidence="1">
    <location>
        <begin position="25"/>
        <end position="145"/>
    </location>
</feature>
<evidence type="ECO:0000313" key="4">
    <source>
        <dbReference type="EMBL" id="OUJ04672.1"/>
    </source>
</evidence>
<organism evidence="4 6">
    <name type="scientific">Acetobacter cibinongensis</name>
    <dbReference type="NCBI Taxonomy" id="146475"/>
    <lineage>
        <taxon>Bacteria</taxon>
        <taxon>Pseudomonadati</taxon>
        <taxon>Pseudomonadota</taxon>
        <taxon>Alphaproteobacteria</taxon>
        <taxon>Acetobacterales</taxon>
        <taxon>Acetobacteraceae</taxon>
        <taxon>Acetobacter</taxon>
    </lineage>
</organism>
<dbReference type="EMBL" id="JOMQ01000001">
    <property type="protein sequence ID" value="OUJ04672.1"/>
    <property type="molecule type" value="Genomic_DNA"/>
</dbReference>
<feature type="signal peptide" evidence="1">
    <location>
        <begin position="1"/>
        <end position="24"/>
    </location>
</feature>
<dbReference type="Proteomes" id="UP000032671">
    <property type="component" value="Unassembled WGS sequence"/>
</dbReference>
<evidence type="ECO:0000313" key="3">
    <source>
        <dbReference type="EMBL" id="GEL59184.1"/>
    </source>
</evidence>
<evidence type="ECO:0000313" key="7">
    <source>
        <dbReference type="Proteomes" id="UP000321891"/>
    </source>
</evidence>
<dbReference type="InterPro" id="IPR019637">
    <property type="entry name" value="DUF2501"/>
</dbReference>
<dbReference type="EMBL" id="BJVU01000007">
    <property type="protein sequence ID" value="GEL59184.1"/>
    <property type="molecule type" value="Genomic_DNA"/>
</dbReference>
<dbReference type="Pfam" id="PF10696">
    <property type="entry name" value="DUF2501"/>
    <property type="match status" value="1"/>
</dbReference>
<dbReference type="Proteomes" id="UP000321891">
    <property type="component" value="Unassembled WGS sequence"/>
</dbReference>
<dbReference type="Proteomes" id="UP000196086">
    <property type="component" value="Unassembled WGS sequence"/>
</dbReference>